<protein>
    <recommendedName>
        <fullName evidence="3">Sigma-70 family RNA polymerase sigma factor</fullName>
    </recommendedName>
</protein>
<dbReference type="RefSeq" id="WP_311070865.1">
    <property type="nucleotide sequence ID" value="NZ_CP134494.1"/>
</dbReference>
<evidence type="ECO:0008006" key="3">
    <source>
        <dbReference type="Google" id="ProtNLM"/>
    </source>
</evidence>
<gene>
    <name evidence="1" type="ORF">RH061_13475</name>
</gene>
<evidence type="ECO:0000313" key="1">
    <source>
        <dbReference type="EMBL" id="WNF21210.1"/>
    </source>
</evidence>
<dbReference type="EMBL" id="CP134494">
    <property type="protein sequence ID" value="WNF21210.1"/>
    <property type="molecule type" value="Genomic_DNA"/>
</dbReference>
<keyword evidence="2" id="KW-1185">Reference proteome</keyword>
<organism evidence="1 2">
    <name type="scientific">Mesobacillus jeotgali</name>
    <dbReference type="NCBI Taxonomy" id="129985"/>
    <lineage>
        <taxon>Bacteria</taxon>
        <taxon>Bacillati</taxon>
        <taxon>Bacillota</taxon>
        <taxon>Bacilli</taxon>
        <taxon>Bacillales</taxon>
        <taxon>Bacillaceae</taxon>
        <taxon>Mesobacillus</taxon>
    </lineage>
</organism>
<accession>A0ABY9VBS7</accession>
<name>A0ABY9VBS7_9BACI</name>
<sequence length="247" mass="28623">MEPVSVFIMDVTDSSSAGYGEELSDYLGKLETNIKNWYGKIGSVQVKHRSGDELIFLSEGYSSAFITAFYISSIWSYEKNLPYFGLAYGRLDKKVKEIDIEKWIHPLVKQARNANEHIKKQKDRETFCFQIPDKEPGLQTLINGMLSLQNVLRMEQTDIQRLVCSLYLIYGKQNTVAQLLDRSAPTVYSHYKKGHCEQILRSYREIVSVLDDSEAHEFPNKEYKQMNTLEESIRTNLKSQVQHMFNL</sequence>
<evidence type="ECO:0000313" key="2">
    <source>
        <dbReference type="Proteomes" id="UP001303324"/>
    </source>
</evidence>
<reference evidence="1 2" key="1">
    <citation type="submission" date="2023-09" db="EMBL/GenBank/DDBJ databases">
        <title>Microbial mechanism of fulvic acid promoting antimony reduction mineralization in rice fields.</title>
        <authorList>
            <person name="Chen G."/>
            <person name="Lan J."/>
        </authorList>
    </citation>
    <scope>NUCLEOTIDE SEQUENCE [LARGE SCALE GENOMIC DNA]</scope>
    <source>
        <strain evidence="1 2">PS1</strain>
    </source>
</reference>
<dbReference type="Proteomes" id="UP001303324">
    <property type="component" value="Chromosome"/>
</dbReference>
<proteinExistence type="predicted"/>